<keyword evidence="2 4" id="KW-0378">Hydrolase</keyword>
<feature type="domain" description="Glycoside hydrolase family 31 TIM barrel" evidence="5">
    <location>
        <begin position="166"/>
        <end position="525"/>
    </location>
</feature>
<dbReference type="Pfam" id="PF21365">
    <property type="entry name" value="Glyco_hydro_31_3rd"/>
    <property type="match status" value="1"/>
</dbReference>
<dbReference type="InterPro" id="IPR048395">
    <property type="entry name" value="Glyco_hydro_31_C"/>
</dbReference>
<evidence type="ECO:0000313" key="9">
    <source>
        <dbReference type="EMBL" id="MBF4695956.1"/>
    </source>
</evidence>
<evidence type="ECO:0000259" key="6">
    <source>
        <dbReference type="Pfam" id="PF13802"/>
    </source>
</evidence>
<dbReference type="Proteomes" id="UP000614200">
    <property type="component" value="Unassembled WGS sequence"/>
</dbReference>
<dbReference type="Gene3D" id="3.20.20.80">
    <property type="entry name" value="Glycosidases"/>
    <property type="match status" value="1"/>
</dbReference>
<sequence>MKTFRNENQVRKISIGTCFPTDTILDRSFSEASYDTEAILEICDLKTKVLLKFEMSDADCVYGLGENLRGINKRGYQYESFCSDESKHLPGKTSLYAAHNFFIIHGESNLGVYIDFSGKINYDIGFSCIDEMSILVAGKDFDIYLYEGTLNEIVKQFRQSIGMNYVPPQWAFGYQQSRWSYENADIVREIAKGFETYDIPCDAIYLDIDYMERFKDFTVSDERFPDFRSFVDSMLQKDIKLVPIIDAGVKIEPDYDVYEEGIENDYFCTDIEGNPFVAAVWPGKVHFPDFLNPDARKWFGKKYHFLLDQGIKGFWNDMNEPAIFYSEQRLKETFEWLKAHENTNLDIYSFFEMIEKVNGLSNAVADYKNLYHKVGTQRVNHYEVHNLYGYNMTRAADEGFKQFDENQRVLLLTRASHIGMAKHSGIWTGDNHSWWEHLKLNIQMMPSLNMVGFLYSGADTGGFQDDVSPDLMVRWLQFSLFTPLLRNHSALGTKMQEPWRFEEKIRLQLRDIIRLRYALIPYLYSEFMKASIQFDMLFKPLSFEYTSAEADGVEDQLLVGESLMIAPVYEQNAKGRTVYLPEKMLLWKASAYENINTSQLEEVEAGYHYIKAHLNEILIFIRPGKLLPLVAPMDRVSKLKKNELSVIGYGSGYLKYELYEDDGESFDFKRGEYHLSILEVDHNQVVKSNNSHHSLKNQWIVRA</sequence>
<dbReference type="PANTHER" id="PTHR22762:SF120">
    <property type="entry name" value="HETEROGLYCAN GLUCOSIDASE 1"/>
    <property type="match status" value="1"/>
</dbReference>
<dbReference type="InterPro" id="IPR011013">
    <property type="entry name" value="Gal_mutarotase_sf_dom"/>
</dbReference>
<dbReference type="Gene3D" id="2.60.40.1760">
    <property type="entry name" value="glycosyl hydrolase (family 31)"/>
    <property type="match status" value="1"/>
</dbReference>
<accession>A0ABS0A165</accession>
<evidence type="ECO:0000256" key="4">
    <source>
        <dbReference type="RuleBase" id="RU361185"/>
    </source>
</evidence>
<feature type="domain" description="DUF5110" evidence="7">
    <location>
        <begin position="649"/>
        <end position="683"/>
    </location>
</feature>
<evidence type="ECO:0000259" key="5">
    <source>
        <dbReference type="Pfam" id="PF01055"/>
    </source>
</evidence>
<evidence type="ECO:0000256" key="3">
    <source>
        <dbReference type="ARBA" id="ARBA00023295"/>
    </source>
</evidence>
<comment type="caution">
    <text evidence="9">The sequence shown here is derived from an EMBL/GenBank/DDBJ whole genome shotgun (WGS) entry which is preliminary data.</text>
</comment>
<dbReference type="Pfam" id="PF13802">
    <property type="entry name" value="Gal_mutarotas_2"/>
    <property type="match status" value="1"/>
</dbReference>
<dbReference type="InterPro" id="IPR025887">
    <property type="entry name" value="Glyco_hydro_31_N_dom"/>
</dbReference>
<dbReference type="InterPro" id="IPR000322">
    <property type="entry name" value="Glyco_hydro_31_TIM"/>
</dbReference>
<dbReference type="InterPro" id="IPR030458">
    <property type="entry name" value="Glyco_hydro_31_AS"/>
</dbReference>
<evidence type="ECO:0000259" key="7">
    <source>
        <dbReference type="Pfam" id="PF17137"/>
    </source>
</evidence>
<dbReference type="PANTHER" id="PTHR22762">
    <property type="entry name" value="ALPHA-GLUCOSIDASE"/>
    <property type="match status" value="1"/>
</dbReference>
<organism evidence="9 10">
    <name type="scientific">Fusibacter ferrireducens</name>
    <dbReference type="NCBI Taxonomy" id="2785058"/>
    <lineage>
        <taxon>Bacteria</taxon>
        <taxon>Bacillati</taxon>
        <taxon>Bacillota</taxon>
        <taxon>Clostridia</taxon>
        <taxon>Eubacteriales</taxon>
        <taxon>Eubacteriales Family XII. Incertae Sedis</taxon>
        <taxon>Fusibacter</taxon>
    </lineage>
</organism>
<dbReference type="CDD" id="cd06604">
    <property type="entry name" value="GH31_glucosidase_II_MalA"/>
    <property type="match status" value="1"/>
</dbReference>
<dbReference type="RefSeq" id="WP_194704192.1">
    <property type="nucleotide sequence ID" value="NZ_JADKNH010000024.1"/>
</dbReference>
<evidence type="ECO:0000313" key="10">
    <source>
        <dbReference type="Proteomes" id="UP000614200"/>
    </source>
</evidence>
<dbReference type="InterPro" id="IPR017853">
    <property type="entry name" value="GH"/>
</dbReference>
<evidence type="ECO:0000259" key="8">
    <source>
        <dbReference type="Pfam" id="PF21365"/>
    </source>
</evidence>
<evidence type="ECO:0000256" key="1">
    <source>
        <dbReference type="ARBA" id="ARBA00007806"/>
    </source>
</evidence>
<dbReference type="SUPFAM" id="SSF51011">
    <property type="entry name" value="Glycosyl hydrolase domain"/>
    <property type="match status" value="1"/>
</dbReference>
<feature type="domain" description="Glycosyl hydrolase family 31 C-terminal" evidence="8">
    <location>
        <begin position="537"/>
        <end position="626"/>
    </location>
</feature>
<feature type="domain" description="Glycoside hydrolase family 31 N-terminal" evidence="6">
    <location>
        <begin position="46"/>
        <end position="123"/>
    </location>
</feature>
<protein>
    <submittedName>
        <fullName evidence="9">DUF5110 domain-containing protein</fullName>
    </submittedName>
</protein>
<dbReference type="PROSITE" id="PS00129">
    <property type="entry name" value="GLYCOSYL_HYDROL_F31_1"/>
    <property type="match status" value="1"/>
</dbReference>
<dbReference type="EMBL" id="JADKNH010000024">
    <property type="protein sequence ID" value="MBF4695956.1"/>
    <property type="molecule type" value="Genomic_DNA"/>
</dbReference>
<dbReference type="InterPro" id="IPR033403">
    <property type="entry name" value="DUF5110"/>
</dbReference>
<dbReference type="CDD" id="cd14752">
    <property type="entry name" value="GH31_N"/>
    <property type="match status" value="1"/>
</dbReference>
<dbReference type="Pfam" id="PF17137">
    <property type="entry name" value="DUF5110"/>
    <property type="match status" value="1"/>
</dbReference>
<dbReference type="SUPFAM" id="SSF74650">
    <property type="entry name" value="Galactose mutarotase-like"/>
    <property type="match status" value="1"/>
</dbReference>
<reference evidence="9 10" key="1">
    <citation type="submission" date="2020-11" db="EMBL/GenBank/DDBJ databases">
        <title>Fusibacter basophilias sp. nov.</title>
        <authorList>
            <person name="Qiu D."/>
        </authorList>
    </citation>
    <scope>NUCLEOTIDE SEQUENCE [LARGE SCALE GENOMIC DNA]</scope>
    <source>
        <strain evidence="9 10">Q10-2</strain>
    </source>
</reference>
<evidence type="ECO:0000256" key="2">
    <source>
        <dbReference type="ARBA" id="ARBA00022801"/>
    </source>
</evidence>
<dbReference type="SUPFAM" id="SSF51445">
    <property type="entry name" value="(Trans)glycosidases"/>
    <property type="match status" value="1"/>
</dbReference>
<name>A0ABS0A165_9FIRM</name>
<proteinExistence type="inferred from homology"/>
<gene>
    <name evidence="9" type="ORF">ISU02_22890</name>
</gene>
<dbReference type="Gene3D" id="2.60.40.4040">
    <property type="match status" value="1"/>
</dbReference>
<comment type="similarity">
    <text evidence="1 4">Belongs to the glycosyl hydrolase 31 family.</text>
</comment>
<keyword evidence="3 4" id="KW-0326">Glycosidase</keyword>
<dbReference type="Pfam" id="PF01055">
    <property type="entry name" value="Glyco_hydro_31_2nd"/>
    <property type="match status" value="1"/>
</dbReference>
<keyword evidence="10" id="KW-1185">Reference proteome</keyword>